<evidence type="ECO:0000256" key="2">
    <source>
        <dbReference type="SAM" id="Phobius"/>
    </source>
</evidence>
<reference evidence="3 4" key="1">
    <citation type="journal article" date="2020" name="Phytopathology">
        <title>Genome Sequence Resources of Colletotrichum truncatum, C. plurivorum, C. musicola, and C. sojae: Four Species Pathogenic to Soybean (Glycine max).</title>
        <authorList>
            <person name="Rogerio F."/>
            <person name="Boufleur T.R."/>
            <person name="Ciampi-Guillardi M."/>
            <person name="Sukno S.A."/>
            <person name="Thon M.R."/>
            <person name="Massola Junior N.S."/>
            <person name="Baroncelli R."/>
        </authorList>
    </citation>
    <scope>NUCLEOTIDE SEQUENCE [LARGE SCALE GENOMIC DNA]</scope>
    <source>
        <strain evidence="3 4">LFN0009</strain>
    </source>
</reference>
<proteinExistence type="predicted"/>
<keyword evidence="2" id="KW-1133">Transmembrane helix</keyword>
<evidence type="ECO:0000313" key="4">
    <source>
        <dbReference type="Proteomes" id="UP000652219"/>
    </source>
</evidence>
<feature type="region of interest" description="Disordered" evidence="1">
    <location>
        <begin position="88"/>
        <end position="141"/>
    </location>
</feature>
<name>A0A8H6JPW9_9PEZI</name>
<keyword evidence="4" id="KW-1185">Reference proteome</keyword>
<keyword evidence="2" id="KW-0472">Membrane</keyword>
<feature type="compositionally biased region" description="Low complexity" evidence="1">
    <location>
        <begin position="95"/>
        <end position="109"/>
    </location>
</feature>
<feature type="compositionally biased region" description="Low complexity" evidence="1">
    <location>
        <begin position="28"/>
        <end position="38"/>
    </location>
</feature>
<evidence type="ECO:0008006" key="5">
    <source>
        <dbReference type="Google" id="ProtNLM"/>
    </source>
</evidence>
<keyword evidence="2" id="KW-0812">Transmembrane</keyword>
<feature type="region of interest" description="Disordered" evidence="1">
    <location>
        <begin position="178"/>
        <end position="202"/>
    </location>
</feature>
<evidence type="ECO:0000313" key="3">
    <source>
        <dbReference type="EMBL" id="KAF6817184.1"/>
    </source>
</evidence>
<protein>
    <recommendedName>
        <fullName evidence="5">Apple domain-containing protein</fullName>
    </recommendedName>
</protein>
<sequence>MEDNIKYSPSVKEKILGIFVKPSDQKKQQQPPVRQPTQNYDSGLEVVHPLPWSRNDIALPELAPYNHVDAKTSSMPQVIDDPAWHKKKEQGLEVANSPAPSSSIMSPSAYGGSTIVASPYHQQHPEGYHHPPSTSPEPESRRICGMRRKVCYIVMAVIIVVAVAAIAIGVGAGLAFGRRPRSSPSGSGSGDDSGGLESTKTANITCPASDNSTFSAQDAPARHFRLICGHDYNSEDGSIDLSSENATTMAGCIDLCAARKECVGAGWGDYYGNHVCWMKSRLGKQNVSGNWYFAVDLNTTSSS</sequence>
<dbReference type="EMBL" id="WIGN01000023">
    <property type="protein sequence ID" value="KAF6817184.1"/>
    <property type="molecule type" value="Genomic_DNA"/>
</dbReference>
<feature type="region of interest" description="Disordered" evidence="1">
    <location>
        <begin position="21"/>
        <end position="42"/>
    </location>
</feature>
<comment type="caution">
    <text evidence="3">The sequence shown here is derived from an EMBL/GenBank/DDBJ whole genome shotgun (WGS) entry which is preliminary data.</text>
</comment>
<evidence type="ECO:0000256" key="1">
    <source>
        <dbReference type="SAM" id="MobiDB-lite"/>
    </source>
</evidence>
<gene>
    <name evidence="3" type="ORF">CSOJ01_02604</name>
</gene>
<organism evidence="3 4">
    <name type="scientific">Colletotrichum sojae</name>
    <dbReference type="NCBI Taxonomy" id="2175907"/>
    <lineage>
        <taxon>Eukaryota</taxon>
        <taxon>Fungi</taxon>
        <taxon>Dikarya</taxon>
        <taxon>Ascomycota</taxon>
        <taxon>Pezizomycotina</taxon>
        <taxon>Sordariomycetes</taxon>
        <taxon>Hypocreomycetidae</taxon>
        <taxon>Glomerellales</taxon>
        <taxon>Glomerellaceae</taxon>
        <taxon>Colletotrichum</taxon>
        <taxon>Colletotrichum orchidearum species complex</taxon>
    </lineage>
</organism>
<feature type="transmembrane region" description="Helical" evidence="2">
    <location>
        <begin position="150"/>
        <end position="176"/>
    </location>
</feature>
<dbReference type="AlphaFoldDB" id="A0A8H6JPW9"/>
<accession>A0A8H6JPW9</accession>
<dbReference type="Proteomes" id="UP000652219">
    <property type="component" value="Unassembled WGS sequence"/>
</dbReference>